<keyword evidence="1" id="KW-0472">Membrane</keyword>
<name>A0A1I4TWP1_9PROT</name>
<evidence type="ECO:0000256" key="1">
    <source>
        <dbReference type="SAM" id="Phobius"/>
    </source>
</evidence>
<evidence type="ECO:0000256" key="2">
    <source>
        <dbReference type="SAM" id="SignalP"/>
    </source>
</evidence>
<evidence type="ECO:0000313" key="5">
    <source>
        <dbReference type="Proteomes" id="UP000199561"/>
    </source>
</evidence>
<evidence type="ECO:0008006" key="6">
    <source>
        <dbReference type="Google" id="ProtNLM"/>
    </source>
</evidence>
<sequence>MIDVIRRILAVLLLSSISITANALILQQAPYSFDGVAGGDGYISVGPTGSQVAENFQFTEDVALTKISWWGNYDAAAPNDESFTVRIFEDGGSGSPAINNFLYETGFLGSGDDSEGFVDLFGGAIFRYDVNVNWLLQGGANYYLSIFSNDGGQDWFWLESQTGDNVGWYRSADGVSWILDSPEALNMAFRLEAEQFTRIPEPAVLFLFLIPLLWLFRREISANKIYPRFSGRPFHYLGA</sequence>
<evidence type="ECO:0000313" key="4">
    <source>
        <dbReference type="EMBL" id="SFM81057.1"/>
    </source>
</evidence>
<protein>
    <recommendedName>
        <fullName evidence="6">PEP-CTERM protein-sorting domain-containing protein</fullName>
    </recommendedName>
</protein>
<keyword evidence="1" id="KW-0812">Transmembrane</keyword>
<dbReference type="Proteomes" id="UP000199561">
    <property type="component" value="Unassembled WGS sequence"/>
</dbReference>
<feature type="chain" id="PRO_5042685685" description="PEP-CTERM protein-sorting domain-containing protein" evidence="2">
    <location>
        <begin position="24"/>
        <end position="239"/>
    </location>
</feature>
<keyword evidence="2" id="KW-0732">Signal</keyword>
<accession>A0A1I4TWP1</accession>
<reference evidence="3" key="2">
    <citation type="submission" date="2021-02" db="EMBL/GenBank/DDBJ databases">
        <authorList>
            <person name="Han P."/>
        </authorList>
    </citation>
    <scope>NUCLEOTIDE SEQUENCE</scope>
    <source>
        <strain evidence="3">Nitrosomonas nitrosa 18-3D</strain>
    </source>
</reference>
<dbReference type="EMBL" id="CAJNAP010000034">
    <property type="protein sequence ID" value="CAE6512396.1"/>
    <property type="molecule type" value="Genomic_DNA"/>
</dbReference>
<reference evidence="4 5" key="1">
    <citation type="submission" date="2016-10" db="EMBL/GenBank/DDBJ databases">
        <authorList>
            <person name="de Groot N.N."/>
        </authorList>
    </citation>
    <scope>NUCLEOTIDE SEQUENCE [LARGE SCALE GENOMIC DNA]</scope>
    <source>
        <strain evidence="4 5">Nm146</strain>
    </source>
</reference>
<feature type="transmembrane region" description="Helical" evidence="1">
    <location>
        <begin position="199"/>
        <end position="216"/>
    </location>
</feature>
<dbReference type="AlphaFoldDB" id="A0A1I4TWP1"/>
<keyword evidence="1" id="KW-1133">Transmembrane helix</keyword>
<dbReference type="RefSeq" id="WP_090671921.1">
    <property type="nucleotide sequence ID" value="NZ_CAJNAP010000034.1"/>
</dbReference>
<proteinExistence type="predicted"/>
<keyword evidence="5" id="KW-1185">Reference proteome</keyword>
<dbReference type="EMBL" id="FOUF01000035">
    <property type="protein sequence ID" value="SFM81057.1"/>
    <property type="molecule type" value="Genomic_DNA"/>
</dbReference>
<dbReference type="Proteomes" id="UP000601736">
    <property type="component" value="Unassembled WGS sequence"/>
</dbReference>
<organism evidence="4 5">
    <name type="scientific">Nitrosomonas nitrosa</name>
    <dbReference type="NCBI Taxonomy" id="52442"/>
    <lineage>
        <taxon>Bacteria</taxon>
        <taxon>Pseudomonadati</taxon>
        <taxon>Pseudomonadota</taxon>
        <taxon>Betaproteobacteria</taxon>
        <taxon>Nitrosomonadales</taxon>
        <taxon>Nitrosomonadaceae</taxon>
        <taxon>Nitrosomonas</taxon>
    </lineage>
</organism>
<dbReference type="STRING" id="52442.SAMN05421880_13527"/>
<evidence type="ECO:0000313" key="3">
    <source>
        <dbReference type="EMBL" id="CAE6512396.1"/>
    </source>
</evidence>
<gene>
    <name evidence="3" type="ORF">NMYAN_40109</name>
    <name evidence="4" type="ORF">SAMN05421880_13527</name>
</gene>
<feature type="signal peptide" evidence="2">
    <location>
        <begin position="1"/>
        <end position="23"/>
    </location>
</feature>